<organism evidence="2 3">
    <name type="scientific">Trichinella murrelli</name>
    <dbReference type="NCBI Taxonomy" id="144512"/>
    <lineage>
        <taxon>Eukaryota</taxon>
        <taxon>Metazoa</taxon>
        <taxon>Ecdysozoa</taxon>
        <taxon>Nematoda</taxon>
        <taxon>Enoplea</taxon>
        <taxon>Dorylaimia</taxon>
        <taxon>Trichinellida</taxon>
        <taxon>Trichinellidae</taxon>
        <taxon>Trichinella</taxon>
    </lineage>
</organism>
<protein>
    <submittedName>
        <fullName evidence="2">Uncharacterized protein</fullName>
    </submittedName>
</protein>
<keyword evidence="1" id="KW-0812">Transmembrane</keyword>
<feature type="non-terminal residue" evidence="2">
    <location>
        <position position="61"/>
    </location>
</feature>
<reference evidence="2 3" key="1">
    <citation type="submission" date="2015-01" db="EMBL/GenBank/DDBJ databases">
        <title>Evolution of Trichinella species and genotypes.</title>
        <authorList>
            <person name="Korhonen P.K."/>
            <person name="Edoardo P."/>
            <person name="Giuseppe L.R."/>
            <person name="Gasser R.B."/>
        </authorList>
    </citation>
    <scope>NUCLEOTIDE SEQUENCE [LARGE SCALE GENOMIC DNA]</scope>
    <source>
        <strain evidence="2">ISS417</strain>
    </source>
</reference>
<dbReference type="EMBL" id="JYDJ01000691">
    <property type="protein sequence ID" value="KRX33851.1"/>
    <property type="molecule type" value="Genomic_DNA"/>
</dbReference>
<gene>
    <name evidence="2" type="ORF">T05_4246</name>
</gene>
<evidence type="ECO:0000313" key="2">
    <source>
        <dbReference type="EMBL" id="KRX33851.1"/>
    </source>
</evidence>
<dbReference type="AlphaFoldDB" id="A0A0V0T4D0"/>
<comment type="caution">
    <text evidence="2">The sequence shown here is derived from an EMBL/GenBank/DDBJ whole genome shotgun (WGS) entry which is preliminary data.</text>
</comment>
<evidence type="ECO:0000256" key="1">
    <source>
        <dbReference type="SAM" id="Phobius"/>
    </source>
</evidence>
<sequence>MEMMNGLKNSAIYYHGPRLLVRQAPPYRLPLLCCLILLSGFTVKPTFIAFSLEEYYLEILN</sequence>
<accession>A0A0V0T4D0</accession>
<keyword evidence="1" id="KW-0472">Membrane</keyword>
<evidence type="ECO:0000313" key="3">
    <source>
        <dbReference type="Proteomes" id="UP000055048"/>
    </source>
</evidence>
<name>A0A0V0T4D0_9BILA</name>
<dbReference type="Proteomes" id="UP000055048">
    <property type="component" value="Unassembled WGS sequence"/>
</dbReference>
<proteinExistence type="predicted"/>
<keyword evidence="3" id="KW-1185">Reference proteome</keyword>
<keyword evidence="1" id="KW-1133">Transmembrane helix</keyword>
<feature type="transmembrane region" description="Helical" evidence="1">
    <location>
        <begin position="29"/>
        <end position="52"/>
    </location>
</feature>